<dbReference type="InterPro" id="IPR027417">
    <property type="entry name" value="P-loop_NTPase"/>
</dbReference>
<comment type="similarity">
    <text evidence="4">Belongs to the SIMIBI class G3E GTPase family. ZNG1 subfamily.</text>
</comment>
<dbReference type="GO" id="GO:0005737">
    <property type="term" value="C:cytoplasm"/>
    <property type="evidence" value="ECO:0007669"/>
    <property type="project" value="TreeGrafter"/>
</dbReference>
<keyword evidence="1" id="KW-0547">Nucleotide-binding</keyword>
<evidence type="ECO:0000313" key="9">
    <source>
        <dbReference type="Proteomes" id="UP000203589"/>
    </source>
</evidence>
<evidence type="ECO:0000313" key="8">
    <source>
        <dbReference type="EMBL" id="ASP21794.1"/>
    </source>
</evidence>
<evidence type="ECO:0000256" key="3">
    <source>
        <dbReference type="ARBA" id="ARBA00023186"/>
    </source>
</evidence>
<dbReference type="GO" id="GO:0016787">
    <property type="term" value="F:hydrolase activity"/>
    <property type="evidence" value="ECO:0007669"/>
    <property type="project" value="UniProtKB-KW"/>
</dbReference>
<organism evidence="8 9">
    <name type="scientific">Antarctobacter heliothermus</name>
    <dbReference type="NCBI Taxonomy" id="74033"/>
    <lineage>
        <taxon>Bacteria</taxon>
        <taxon>Pseudomonadati</taxon>
        <taxon>Pseudomonadota</taxon>
        <taxon>Alphaproteobacteria</taxon>
        <taxon>Rhodobacterales</taxon>
        <taxon>Roseobacteraceae</taxon>
        <taxon>Antarctobacter</taxon>
    </lineage>
</organism>
<keyword evidence="9" id="KW-1185">Reference proteome</keyword>
<accession>A0A222E6F5</accession>
<dbReference type="SMART" id="SM00833">
    <property type="entry name" value="CobW_C"/>
    <property type="match status" value="1"/>
</dbReference>
<dbReference type="Gene3D" id="3.30.1220.10">
    <property type="entry name" value="CobW-like, C-terminal domain"/>
    <property type="match status" value="1"/>
</dbReference>
<comment type="function">
    <text evidence="5">Zinc chaperone that directly transfers zinc cofactor to target proteins, thereby activating them. Zinc is transferred from the CXCC motif in the GTPase domain to the zinc binding site in target proteins in a process requiring GTP hydrolysis.</text>
</comment>
<dbReference type="Pfam" id="PF02492">
    <property type="entry name" value="cobW"/>
    <property type="match status" value="1"/>
</dbReference>
<sequence>MTDQRLPITVLTGFLGAGKTTLLNAVLSDPSAGRIAVIVNEFGEAGLDHDLIESTSEEIVLMRSGCLCCTIRGDLARTIISLSARRDRGELDFDRVVIETTGLADPAPILQTLTTDPYLSRTTRMDGIVTVVDAANGPTTLTAQFEAVSQVAMADLIILGKTDLLPPEQWVPFEERLRAINPGARILHAVQGKGVAGSIWGLSGLRAGTTPNTVLEWTSPPSTASDPLENLSGLLRAEPASGRMTPHDTRIGTASIILEDPIPDAVFDLWLDTLIALRGPDILRVKGIVFLEGLNTPFVFHGVQHIFDAPVPLHDWQGMDRRSRIVVIARDLSRPELQRSLDMLRARLPGLENDDIRNEALNP</sequence>
<evidence type="ECO:0000256" key="4">
    <source>
        <dbReference type="ARBA" id="ARBA00034320"/>
    </source>
</evidence>
<dbReference type="SUPFAM" id="SSF90002">
    <property type="entry name" value="Hypothetical protein YjiA, C-terminal domain"/>
    <property type="match status" value="1"/>
</dbReference>
<dbReference type="SUPFAM" id="SSF52540">
    <property type="entry name" value="P-loop containing nucleoside triphosphate hydrolases"/>
    <property type="match status" value="1"/>
</dbReference>
<dbReference type="Pfam" id="PF07683">
    <property type="entry name" value="CobW_C"/>
    <property type="match status" value="1"/>
</dbReference>
<feature type="domain" description="CobW C-terminal" evidence="7">
    <location>
        <begin position="251"/>
        <end position="345"/>
    </location>
</feature>
<dbReference type="PANTHER" id="PTHR13748:SF62">
    <property type="entry name" value="COBW DOMAIN-CONTAINING PROTEIN"/>
    <property type="match status" value="1"/>
</dbReference>
<proteinExistence type="inferred from homology"/>
<dbReference type="EMBL" id="CP022540">
    <property type="protein sequence ID" value="ASP21794.1"/>
    <property type="molecule type" value="Genomic_DNA"/>
</dbReference>
<dbReference type="OrthoDB" id="9808822at2"/>
<dbReference type="RefSeq" id="WP_094035658.1">
    <property type="nucleotide sequence ID" value="NZ_CP022540.1"/>
</dbReference>
<keyword evidence="2" id="KW-0378">Hydrolase</keyword>
<dbReference type="CDD" id="cd03112">
    <property type="entry name" value="CobW-like"/>
    <property type="match status" value="1"/>
</dbReference>
<dbReference type="InterPro" id="IPR051316">
    <property type="entry name" value="Zinc-reg_GTPase_activator"/>
</dbReference>
<keyword evidence="3" id="KW-0143">Chaperone</keyword>
<dbReference type="AlphaFoldDB" id="A0A222E6F5"/>
<dbReference type="GO" id="GO:0000166">
    <property type="term" value="F:nucleotide binding"/>
    <property type="evidence" value="ECO:0007669"/>
    <property type="project" value="UniProtKB-KW"/>
</dbReference>
<dbReference type="InterPro" id="IPR036627">
    <property type="entry name" value="CobW-likC_sf"/>
</dbReference>
<evidence type="ECO:0000256" key="1">
    <source>
        <dbReference type="ARBA" id="ARBA00022741"/>
    </source>
</evidence>
<name>A0A222E6F5_9RHOB</name>
<protein>
    <submittedName>
        <fullName evidence="8">Putative GTP-binding protein YjiA</fullName>
    </submittedName>
</protein>
<dbReference type="Proteomes" id="UP000203589">
    <property type="component" value="Chromosome"/>
</dbReference>
<evidence type="ECO:0000256" key="6">
    <source>
        <dbReference type="ARBA" id="ARBA00049117"/>
    </source>
</evidence>
<reference evidence="8 9" key="1">
    <citation type="submission" date="2017-07" db="EMBL/GenBank/DDBJ databases">
        <title>Genome Sequence of Antarctobacter heliothermus Strain SMS3 Isolated from a culture of the Diatom Skeletonema marinoi.</title>
        <authorList>
            <person name="Topel M."/>
            <person name="Pinder M.I.M."/>
            <person name="Johansson O.N."/>
            <person name="Kourtchenko O."/>
            <person name="Godhe A."/>
            <person name="Clarke A.K."/>
        </authorList>
    </citation>
    <scope>NUCLEOTIDE SEQUENCE [LARGE SCALE GENOMIC DNA]</scope>
    <source>
        <strain evidence="8 9">SMS3</strain>
    </source>
</reference>
<evidence type="ECO:0000256" key="2">
    <source>
        <dbReference type="ARBA" id="ARBA00022801"/>
    </source>
</evidence>
<dbReference type="InterPro" id="IPR003495">
    <property type="entry name" value="CobW/HypB/UreG_nucleotide-bd"/>
</dbReference>
<evidence type="ECO:0000259" key="7">
    <source>
        <dbReference type="SMART" id="SM00833"/>
    </source>
</evidence>
<evidence type="ECO:0000256" key="5">
    <source>
        <dbReference type="ARBA" id="ARBA00045658"/>
    </source>
</evidence>
<gene>
    <name evidence="8" type="ORF">ANTHELSMS3_03143</name>
</gene>
<dbReference type="PANTHER" id="PTHR13748">
    <property type="entry name" value="COBW-RELATED"/>
    <property type="match status" value="1"/>
</dbReference>
<dbReference type="KEGG" id="aht:ANTHELSMS3_03143"/>
<comment type="catalytic activity">
    <reaction evidence="6">
        <text>GTP + H2O = GDP + phosphate + H(+)</text>
        <dbReference type="Rhea" id="RHEA:19669"/>
        <dbReference type="ChEBI" id="CHEBI:15377"/>
        <dbReference type="ChEBI" id="CHEBI:15378"/>
        <dbReference type="ChEBI" id="CHEBI:37565"/>
        <dbReference type="ChEBI" id="CHEBI:43474"/>
        <dbReference type="ChEBI" id="CHEBI:58189"/>
    </reaction>
    <physiologicalReaction direction="left-to-right" evidence="6">
        <dbReference type="Rhea" id="RHEA:19670"/>
    </physiologicalReaction>
</comment>
<dbReference type="InterPro" id="IPR011629">
    <property type="entry name" value="CobW-like_C"/>
</dbReference>
<dbReference type="Gene3D" id="3.40.50.300">
    <property type="entry name" value="P-loop containing nucleotide triphosphate hydrolases"/>
    <property type="match status" value="1"/>
</dbReference>